<dbReference type="EMBL" id="LT934121">
    <property type="protein sequence ID" value="VAI46213.1"/>
    <property type="molecule type" value="Genomic_DNA"/>
</dbReference>
<dbReference type="Gene3D" id="2.60.120.330">
    <property type="entry name" value="B-lactam Antibiotic, Isopenicillin N Synthase, Chain"/>
    <property type="match status" value="1"/>
</dbReference>
<organism evidence="1 2">
    <name type="scientific">Triticum turgidum subsp. durum</name>
    <name type="common">Durum wheat</name>
    <name type="synonym">Triticum durum</name>
    <dbReference type="NCBI Taxonomy" id="4567"/>
    <lineage>
        <taxon>Eukaryota</taxon>
        <taxon>Viridiplantae</taxon>
        <taxon>Streptophyta</taxon>
        <taxon>Embryophyta</taxon>
        <taxon>Tracheophyta</taxon>
        <taxon>Spermatophyta</taxon>
        <taxon>Magnoliopsida</taxon>
        <taxon>Liliopsida</taxon>
        <taxon>Poales</taxon>
        <taxon>Poaceae</taxon>
        <taxon>BOP clade</taxon>
        <taxon>Pooideae</taxon>
        <taxon>Triticodae</taxon>
        <taxon>Triticeae</taxon>
        <taxon>Triticinae</taxon>
        <taxon>Triticum</taxon>
    </lineage>
</organism>
<dbReference type="Gramene" id="TRITD6Av1G112580.1">
    <property type="protein sequence ID" value="TRITD6Av1G112580.1"/>
    <property type="gene ID" value="TRITD6Av1G112580"/>
</dbReference>
<dbReference type="AlphaFoldDB" id="A0A9R1AZS2"/>
<dbReference type="Proteomes" id="UP000324705">
    <property type="component" value="Chromosome 6A"/>
</dbReference>
<reference evidence="1 2" key="1">
    <citation type="submission" date="2017-09" db="EMBL/GenBank/DDBJ databases">
        <authorList>
            <consortium name="International Durum Wheat Genome Sequencing Consortium (IDWGSC)"/>
            <person name="Milanesi L."/>
        </authorList>
    </citation>
    <scope>NUCLEOTIDE SEQUENCE [LARGE SCALE GENOMIC DNA]</scope>
    <source>
        <strain evidence="2">cv. Svevo</strain>
    </source>
</reference>
<keyword evidence="2" id="KW-1185">Reference proteome</keyword>
<accession>A0A9R1AZS2</accession>
<name>A0A9R1AZS2_TRITD</name>
<evidence type="ECO:0000313" key="1">
    <source>
        <dbReference type="EMBL" id="VAI46213.1"/>
    </source>
</evidence>
<proteinExistence type="predicted"/>
<dbReference type="InterPro" id="IPR027443">
    <property type="entry name" value="IPNS-like_sf"/>
</dbReference>
<gene>
    <name evidence="1" type="ORF">TRITD_6Av1G112580</name>
</gene>
<protein>
    <recommendedName>
        <fullName evidence="3">Isopenicillin N synthase-like Fe(2+) 2OG dioxygenase domain-containing protein</fullName>
    </recommendedName>
</protein>
<dbReference type="SUPFAM" id="SSF51197">
    <property type="entry name" value="Clavaminate synthase-like"/>
    <property type="match status" value="1"/>
</dbReference>
<evidence type="ECO:0008006" key="3">
    <source>
        <dbReference type="Google" id="ProtNLM"/>
    </source>
</evidence>
<dbReference type="OMA" id="HKREMEP"/>
<evidence type="ECO:0000313" key="2">
    <source>
        <dbReference type="Proteomes" id="UP000324705"/>
    </source>
</evidence>
<sequence length="79" mass="9295">MCNGLFKRPVHRVVTNAKNERLLVTLGYSVDHKREMEPLPQPINEKRPPLYRKVKVKDYITGLYEHFSQGTMVIDTRQI</sequence>